<evidence type="ECO:0000313" key="1">
    <source>
        <dbReference type="EMBL" id="KAK4384550.1"/>
    </source>
</evidence>
<evidence type="ECO:0000313" key="2">
    <source>
        <dbReference type="Proteomes" id="UP001289374"/>
    </source>
</evidence>
<dbReference type="AlphaFoldDB" id="A0AAE1W1C5"/>
<reference evidence="1" key="2">
    <citation type="journal article" date="2024" name="Plant">
        <title>Genomic evolution and insights into agronomic trait innovations of Sesamum species.</title>
        <authorList>
            <person name="Miao H."/>
            <person name="Wang L."/>
            <person name="Qu L."/>
            <person name="Liu H."/>
            <person name="Sun Y."/>
            <person name="Le M."/>
            <person name="Wang Q."/>
            <person name="Wei S."/>
            <person name="Zheng Y."/>
            <person name="Lin W."/>
            <person name="Duan Y."/>
            <person name="Cao H."/>
            <person name="Xiong S."/>
            <person name="Wang X."/>
            <person name="Wei L."/>
            <person name="Li C."/>
            <person name="Ma Q."/>
            <person name="Ju M."/>
            <person name="Zhao R."/>
            <person name="Li G."/>
            <person name="Mu C."/>
            <person name="Tian Q."/>
            <person name="Mei H."/>
            <person name="Zhang T."/>
            <person name="Gao T."/>
            <person name="Zhang H."/>
        </authorList>
    </citation>
    <scope>NUCLEOTIDE SEQUENCE</scope>
    <source>
        <tissue evidence="1">Leaf</tissue>
    </source>
</reference>
<dbReference type="Proteomes" id="UP001289374">
    <property type="component" value="Unassembled WGS sequence"/>
</dbReference>
<proteinExistence type="predicted"/>
<reference evidence="1" key="1">
    <citation type="submission" date="2020-06" db="EMBL/GenBank/DDBJ databases">
        <authorList>
            <person name="Li T."/>
            <person name="Hu X."/>
            <person name="Zhang T."/>
            <person name="Song X."/>
            <person name="Zhang H."/>
            <person name="Dai N."/>
            <person name="Sheng W."/>
            <person name="Hou X."/>
            <person name="Wei L."/>
        </authorList>
    </citation>
    <scope>NUCLEOTIDE SEQUENCE</scope>
    <source>
        <strain evidence="1">K16</strain>
        <tissue evidence="1">Leaf</tissue>
    </source>
</reference>
<sequence length="248" mass="28463">MESFHLLLQNPHSVSVLKEGLEAFKEMSGLQANAQKSQIITYKAAAQQQSRIQEIMGFSIVLSSLHLHWSSIFILPKGVVKVIEKSFREFLWKGIGSHKVAWENVCQLLTHGGLGIKNLGIMNKALIAKHIWQIATNKQESIWVAWVQQYRLKQHTIWSYNGSEGSWCWKKILKLRNLVRKGVEFKVGDGNSIKLWLDPWLIDGPLATQYPRGPRITGLPINSWLNMVIDRDTWKWPAEFHTDIVNCI</sequence>
<keyword evidence="2" id="KW-1185">Reference proteome</keyword>
<organism evidence="1 2">
    <name type="scientific">Sesamum angolense</name>
    <dbReference type="NCBI Taxonomy" id="2727404"/>
    <lineage>
        <taxon>Eukaryota</taxon>
        <taxon>Viridiplantae</taxon>
        <taxon>Streptophyta</taxon>
        <taxon>Embryophyta</taxon>
        <taxon>Tracheophyta</taxon>
        <taxon>Spermatophyta</taxon>
        <taxon>Magnoliopsida</taxon>
        <taxon>eudicotyledons</taxon>
        <taxon>Gunneridae</taxon>
        <taxon>Pentapetalae</taxon>
        <taxon>asterids</taxon>
        <taxon>lamiids</taxon>
        <taxon>Lamiales</taxon>
        <taxon>Pedaliaceae</taxon>
        <taxon>Sesamum</taxon>
    </lineage>
</organism>
<accession>A0AAE1W1C5</accession>
<dbReference type="PANTHER" id="PTHR33116:SF78">
    <property type="entry name" value="OS12G0587133 PROTEIN"/>
    <property type="match status" value="1"/>
</dbReference>
<comment type="caution">
    <text evidence="1">The sequence shown here is derived from an EMBL/GenBank/DDBJ whole genome shotgun (WGS) entry which is preliminary data.</text>
</comment>
<name>A0AAE1W1C5_9LAMI</name>
<dbReference type="EMBL" id="JACGWL010000084">
    <property type="protein sequence ID" value="KAK4384550.1"/>
    <property type="molecule type" value="Genomic_DNA"/>
</dbReference>
<protein>
    <submittedName>
        <fullName evidence="1">Mitochondrial protein</fullName>
    </submittedName>
</protein>
<gene>
    <name evidence="1" type="ORF">Sango_3049300</name>
</gene>
<dbReference type="PANTHER" id="PTHR33116">
    <property type="entry name" value="REVERSE TRANSCRIPTASE ZINC-BINDING DOMAIN-CONTAINING PROTEIN-RELATED-RELATED"/>
    <property type="match status" value="1"/>
</dbReference>